<dbReference type="Gene3D" id="3.40.640.10">
    <property type="entry name" value="Type I PLP-dependent aspartate aminotransferase-like (Major domain)"/>
    <property type="match status" value="1"/>
</dbReference>
<evidence type="ECO:0000256" key="4">
    <source>
        <dbReference type="ARBA" id="ARBA00022679"/>
    </source>
</evidence>
<feature type="modified residue" description="N6-(pyridoxal phosphate)lysine" evidence="6">
    <location>
        <position position="208"/>
    </location>
</feature>
<dbReference type="InterPro" id="IPR015421">
    <property type="entry name" value="PyrdxlP-dep_Trfase_major"/>
</dbReference>
<comment type="caution">
    <text evidence="8">The sequence shown here is derived from an EMBL/GenBank/DDBJ whole genome shotgun (WGS) entry which is preliminary data.</text>
</comment>
<reference evidence="8" key="1">
    <citation type="submission" date="2020-10" db="EMBL/GenBank/DDBJ databases">
        <authorList>
            <person name="Gilroy R."/>
        </authorList>
    </citation>
    <scope>NUCLEOTIDE SEQUENCE</scope>
    <source>
        <strain evidence="8">ChiGjej3B3-7149</strain>
    </source>
</reference>
<dbReference type="InterPro" id="IPR005861">
    <property type="entry name" value="HisP_aminotrans"/>
</dbReference>
<reference evidence="8" key="2">
    <citation type="journal article" date="2021" name="PeerJ">
        <title>Extensive microbial diversity within the chicken gut microbiome revealed by metagenomics and culture.</title>
        <authorList>
            <person name="Gilroy R."/>
            <person name="Ravi A."/>
            <person name="Getino M."/>
            <person name="Pursley I."/>
            <person name="Horton D.L."/>
            <person name="Alikhan N.F."/>
            <person name="Baker D."/>
            <person name="Gharbi K."/>
            <person name="Hall N."/>
            <person name="Watson M."/>
            <person name="Adriaenssens E.M."/>
            <person name="Foster-Nyarko E."/>
            <person name="Jarju S."/>
            <person name="Secka A."/>
            <person name="Antonio M."/>
            <person name="Oren A."/>
            <person name="Chaudhuri R.R."/>
            <person name="La Ragione R."/>
            <person name="Hildebrand F."/>
            <person name="Pallen M.J."/>
        </authorList>
    </citation>
    <scope>NUCLEOTIDE SEQUENCE</scope>
    <source>
        <strain evidence="8">ChiGjej3B3-7149</strain>
    </source>
</reference>
<evidence type="ECO:0000256" key="6">
    <source>
        <dbReference type="HAMAP-Rule" id="MF_01023"/>
    </source>
</evidence>
<proteinExistence type="inferred from homology"/>
<evidence type="ECO:0000259" key="7">
    <source>
        <dbReference type="Pfam" id="PF00155"/>
    </source>
</evidence>
<protein>
    <recommendedName>
        <fullName evidence="6">Histidinol-phosphate aminotransferase</fullName>
        <ecNumber evidence="6">2.6.1.9</ecNumber>
    </recommendedName>
    <alternativeName>
        <fullName evidence="6">Imidazole acetol-phosphate transaminase</fullName>
    </alternativeName>
</protein>
<feature type="domain" description="Aminotransferase class I/classII large" evidence="7">
    <location>
        <begin position="25"/>
        <end position="342"/>
    </location>
</feature>
<keyword evidence="6" id="KW-0368">Histidine biosynthesis</keyword>
<dbReference type="EMBL" id="DVHH01000235">
    <property type="protein sequence ID" value="HIR55875.1"/>
    <property type="molecule type" value="Genomic_DNA"/>
</dbReference>
<dbReference type="EC" id="2.6.1.9" evidence="6"/>
<comment type="catalytic activity">
    <reaction evidence="6">
        <text>L-histidinol phosphate + 2-oxoglutarate = 3-(imidazol-4-yl)-2-oxopropyl phosphate + L-glutamate</text>
        <dbReference type="Rhea" id="RHEA:23744"/>
        <dbReference type="ChEBI" id="CHEBI:16810"/>
        <dbReference type="ChEBI" id="CHEBI:29985"/>
        <dbReference type="ChEBI" id="CHEBI:57766"/>
        <dbReference type="ChEBI" id="CHEBI:57980"/>
        <dbReference type="EC" id="2.6.1.9"/>
    </reaction>
</comment>
<dbReference type="GO" id="GO:0000105">
    <property type="term" value="P:L-histidine biosynthetic process"/>
    <property type="evidence" value="ECO:0007669"/>
    <property type="project" value="UniProtKB-UniRule"/>
</dbReference>
<dbReference type="SUPFAM" id="SSF53383">
    <property type="entry name" value="PLP-dependent transferases"/>
    <property type="match status" value="1"/>
</dbReference>
<comment type="pathway">
    <text evidence="6">Amino-acid biosynthesis; L-histidine biosynthesis; L-histidine from 5-phospho-alpha-D-ribose 1-diphosphate: step 7/9.</text>
</comment>
<dbReference type="InterPro" id="IPR050106">
    <property type="entry name" value="HistidinolP_aminotransfase"/>
</dbReference>
<evidence type="ECO:0000256" key="3">
    <source>
        <dbReference type="ARBA" id="ARBA00022576"/>
    </source>
</evidence>
<dbReference type="Pfam" id="PF00155">
    <property type="entry name" value="Aminotran_1_2"/>
    <property type="match status" value="1"/>
</dbReference>
<keyword evidence="6" id="KW-0028">Amino-acid biosynthesis</keyword>
<comment type="similarity">
    <text evidence="6">Belongs to the class-II pyridoxal-phosphate-dependent aminotransferase family. Histidinol-phosphate aminotransferase subfamily.</text>
</comment>
<dbReference type="InterPro" id="IPR004839">
    <property type="entry name" value="Aminotransferase_I/II_large"/>
</dbReference>
<gene>
    <name evidence="6" type="primary">hisC</name>
    <name evidence="8" type="ORF">IAD36_09810</name>
</gene>
<comment type="subunit">
    <text evidence="2 6">Homodimer.</text>
</comment>
<dbReference type="InterPro" id="IPR015424">
    <property type="entry name" value="PyrdxlP-dep_Trfase"/>
</dbReference>
<evidence type="ECO:0000256" key="1">
    <source>
        <dbReference type="ARBA" id="ARBA00001933"/>
    </source>
</evidence>
<keyword evidence="3 6" id="KW-0032">Aminotransferase</keyword>
<sequence>MSRYLDSKFASLAPYVPGEQPKDRDYIKLNANESPYPPSPSVLEALRTSEAAALNLYPDAACRELSSLIAAQFGLGEGNVLLANGSDDILNFCFLAFCEKGVVFPDISYGFYEVFADLYHIDALRPKMGEGLTIDPRDYTGTGRCVVIANPNAQTGVALPLAAVEGIVKGSPESVVVVDEAYVDFGGETAAPLVEKYPNVLVVRTFSKSASLAGARLGYALGSEALIEDLKKLKYSTNPYSVNRTALCAGAAAIRDWACCAANCRRIAFERRRLTAELVKRGFELTDSSANFVLARPCLIGAREYMEALRERGILIRYLGGALSDWVRITIGTPEQMDALLAATDEILKRS</sequence>
<evidence type="ECO:0000256" key="5">
    <source>
        <dbReference type="ARBA" id="ARBA00022898"/>
    </source>
</evidence>
<dbReference type="HAMAP" id="MF_01023">
    <property type="entry name" value="HisC_aminotrans_2"/>
    <property type="match status" value="1"/>
</dbReference>
<dbReference type="PANTHER" id="PTHR43643:SF3">
    <property type="entry name" value="HISTIDINOL-PHOSPHATE AMINOTRANSFERASE"/>
    <property type="match status" value="1"/>
</dbReference>
<dbReference type="PANTHER" id="PTHR43643">
    <property type="entry name" value="HISTIDINOL-PHOSPHATE AMINOTRANSFERASE 2"/>
    <property type="match status" value="1"/>
</dbReference>
<evidence type="ECO:0000313" key="9">
    <source>
        <dbReference type="Proteomes" id="UP000824238"/>
    </source>
</evidence>
<dbReference type="Proteomes" id="UP000824238">
    <property type="component" value="Unassembled WGS sequence"/>
</dbReference>
<name>A0A9D1DN53_9FIRM</name>
<dbReference type="InterPro" id="IPR015422">
    <property type="entry name" value="PyrdxlP-dep_Trfase_small"/>
</dbReference>
<evidence type="ECO:0000256" key="2">
    <source>
        <dbReference type="ARBA" id="ARBA00011738"/>
    </source>
</evidence>
<dbReference type="AlphaFoldDB" id="A0A9D1DN53"/>
<dbReference type="CDD" id="cd00609">
    <property type="entry name" value="AAT_like"/>
    <property type="match status" value="1"/>
</dbReference>
<keyword evidence="4 6" id="KW-0808">Transferase</keyword>
<organism evidence="8 9">
    <name type="scientific">Candidatus Scatomorpha intestinigallinarum</name>
    <dbReference type="NCBI Taxonomy" id="2840923"/>
    <lineage>
        <taxon>Bacteria</taxon>
        <taxon>Bacillati</taxon>
        <taxon>Bacillota</taxon>
        <taxon>Clostridia</taxon>
        <taxon>Eubacteriales</taxon>
        <taxon>Candidatus Scatomorpha</taxon>
    </lineage>
</organism>
<keyword evidence="5 6" id="KW-0663">Pyridoxal phosphate</keyword>
<dbReference type="Gene3D" id="3.90.1150.10">
    <property type="entry name" value="Aspartate Aminotransferase, domain 1"/>
    <property type="match status" value="1"/>
</dbReference>
<dbReference type="GO" id="GO:0030170">
    <property type="term" value="F:pyridoxal phosphate binding"/>
    <property type="evidence" value="ECO:0007669"/>
    <property type="project" value="InterPro"/>
</dbReference>
<dbReference type="GO" id="GO:0004400">
    <property type="term" value="F:histidinol-phosphate transaminase activity"/>
    <property type="evidence" value="ECO:0007669"/>
    <property type="project" value="UniProtKB-UniRule"/>
</dbReference>
<evidence type="ECO:0000313" key="8">
    <source>
        <dbReference type="EMBL" id="HIR55875.1"/>
    </source>
</evidence>
<comment type="cofactor">
    <cofactor evidence="1 6">
        <name>pyridoxal 5'-phosphate</name>
        <dbReference type="ChEBI" id="CHEBI:597326"/>
    </cofactor>
</comment>
<accession>A0A9D1DN53</accession>